<evidence type="ECO:0000313" key="2">
    <source>
        <dbReference type="EMBL" id="MEE1882659.1"/>
    </source>
</evidence>
<proteinExistence type="predicted"/>
<protein>
    <submittedName>
        <fullName evidence="2">Antitoxin Xre-like helix-turn-helix domain-containing protein</fullName>
    </submittedName>
</protein>
<name>A0ABU7GUE2_9PSED</name>
<accession>A0ABU7GUE2</accession>
<organism evidence="2 3">
    <name type="scientific">Pseudomonas soli</name>
    <dbReference type="NCBI Taxonomy" id="1306993"/>
    <lineage>
        <taxon>Bacteria</taxon>
        <taxon>Pseudomonadati</taxon>
        <taxon>Pseudomonadota</taxon>
        <taxon>Gammaproteobacteria</taxon>
        <taxon>Pseudomonadales</taxon>
        <taxon>Pseudomonadaceae</taxon>
        <taxon>Pseudomonas</taxon>
    </lineage>
</organism>
<evidence type="ECO:0000259" key="1">
    <source>
        <dbReference type="Pfam" id="PF20432"/>
    </source>
</evidence>
<dbReference type="Pfam" id="PF20432">
    <property type="entry name" value="Xre-like-HTH"/>
    <property type="match status" value="1"/>
</dbReference>
<gene>
    <name evidence="2" type="ORF">V0R55_21025</name>
</gene>
<reference evidence="2 3" key="1">
    <citation type="submission" date="2024-01" db="EMBL/GenBank/DDBJ databases">
        <title>Unpublished Manusciprt.</title>
        <authorList>
            <person name="Duman M."/>
            <person name="Valdes E.G."/>
            <person name="Ajmi N."/>
            <person name="Altun S."/>
            <person name="Saticioglu I.B."/>
        </authorList>
    </citation>
    <scope>NUCLEOTIDE SEQUENCE [LARGE SCALE GENOMIC DNA]</scope>
    <source>
        <strain evidence="2 3">139P</strain>
    </source>
</reference>
<feature type="domain" description="Antitoxin Xre-like helix-turn-helix" evidence="1">
    <location>
        <begin position="9"/>
        <end position="66"/>
    </location>
</feature>
<dbReference type="InterPro" id="IPR046847">
    <property type="entry name" value="Xre-like_HTH"/>
</dbReference>
<dbReference type="Proteomes" id="UP001329505">
    <property type="component" value="Unassembled WGS sequence"/>
</dbReference>
<sequence length="130" mass="14756">MMSNDVGHRSSTALKVALRIISAWRATPHQACRILRISPSTYRRIVQGHTAGKRLDLDQLQRIGFVLEIHATLRTVFDSQYNVQGFPGFKNGNEFFEGRSPLQVMAQGDMIAIYETYKRIEQLKSFATIA</sequence>
<dbReference type="EMBL" id="JAZDQQ010000020">
    <property type="protein sequence ID" value="MEE1882659.1"/>
    <property type="molecule type" value="Genomic_DNA"/>
</dbReference>
<evidence type="ECO:0000313" key="3">
    <source>
        <dbReference type="Proteomes" id="UP001329505"/>
    </source>
</evidence>
<comment type="caution">
    <text evidence="2">The sequence shown here is derived from an EMBL/GenBank/DDBJ whole genome shotgun (WGS) entry which is preliminary data.</text>
</comment>
<keyword evidence="3" id="KW-1185">Reference proteome</keyword>